<evidence type="ECO:0000256" key="13">
    <source>
        <dbReference type="PIRSR" id="PIRSR601842-2"/>
    </source>
</evidence>
<dbReference type="GO" id="GO:0006508">
    <property type="term" value="P:proteolysis"/>
    <property type="evidence" value="ECO:0007669"/>
    <property type="project" value="UniProtKB-KW"/>
</dbReference>
<dbReference type="SUPFAM" id="SSF55486">
    <property type="entry name" value="Metalloproteases ('zincins'), catalytic domain"/>
    <property type="match status" value="1"/>
</dbReference>
<keyword evidence="9 13" id="KW-0862">Zinc</keyword>
<feature type="binding site" evidence="13">
    <location>
        <position position="245"/>
    </location>
    <ligand>
        <name>Zn(2+)</name>
        <dbReference type="ChEBI" id="CHEBI:29105"/>
        <note>catalytic</note>
    </ligand>
</feature>
<evidence type="ECO:0000256" key="12">
    <source>
        <dbReference type="PIRSR" id="PIRSR601842-1"/>
    </source>
</evidence>
<proteinExistence type="inferred from homology"/>
<evidence type="ECO:0000256" key="2">
    <source>
        <dbReference type="ARBA" id="ARBA00004613"/>
    </source>
</evidence>
<dbReference type="PRINTS" id="PR00999">
    <property type="entry name" value="FUNGALYSIN"/>
</dbReference>
<keyword evidence="11 14" id="KW-0865">Zymogen</keyword>
<evidence type="ECO:0000256" key="14">
    <source>
        <dbReference type="RuleBase" id="RU364017"/>
    </source>
</evidence>
<evidence type="ECO:0000256" key="7">
    <source>
        <dbReference type="ARBA" id="ARBA00022729"/>
    </source>
</evidence>
<dbReference type="Gene3D" id="3.10.170.10">
    <property type="match status" value="1"/>
</dbReference>
<dbReference type="GO" id="GO:0008270">
    <property type="term" value="F:zinc ion binding"/>
    <property type="evidence" value="ECO:0007669"/>
    <property type="project" value="InterPro"/>
</dbReference>
<evidence type="ECO:0000256" key="4">
    <source>
        <dbReference type="ARBA" id="ARBA00022525"/>
    </source>
</evidence>
<keyword evidence="8 14" id="KW-0378">Hydrolase</keyword>
<feature type="domain" description="FTP" evidence="15">
    <location>
        <begin position="83"/>
        <end position="133"/>
    </location>
</feature>
<comment type="function">
    <text evidence="1">Secreted metalloproteinase that allows assimilation of proteinaceous substrates.</text>
</comment>
<feature type="binding site" evidence="13">
    <location>
        <position position="429"/>
    </location>
    <ligand>
        <name>Zn(2+)</name>
        <dbReference type="ChEBI" id="CHEBI:29105"/>
        <note>catalytic</note>
    </ligand>
</feature>
<feature type="binding site" evidence="13">
    <location>
        <position position="459"/>
    </location>
    <ligand>
        <name>Zn(2+)</name>
        <dbReference type="ChEBI" id="CHEBI:29105"/>
        <note>catalytic</note>
    </ligand>
</feature>
<dbReference type="GO" id="GO:0005576">
    <property type="term" value="C:extracellular region"/>
    <property type="evidence" value="ECO:0007669"/>
    <property type="project" value="UniProtKB-SubCell"/>
</dbReference>
<dbReference type="InterPro" id="IPR011096">
    <property type="entry name" value="FTP_domain"/>
</dbReference>
<dbReference type="EC" id="3.4.24.-" evidence="14"/>
<dbReference type="Gene3D" id="1.10.390.10">
    <property type="entry name" value="Neutral Protease Domain 2"/>
    <property type="match status" value="1"/>
</dbReference>
<protein>
    <recommendedName>
        <fullName evidence="14">Extracellular metalloproteinase</fullName>
        <ecNumber evidence="14">3.4.24.-</ecNumber>
    </recommendedName>
    <alternativeName>
        <fullName evidence="14">Fungalysin</fullName>
    </alternativeName>
</protein>
<dbReference type="AlphaFoldDB" id="A0A5M9MZL3"/>
<reference evidence="16 17" key="1">
    <citation type="submission" date="2019-08" db="EMBL/GenBank/DDBJ databases">
        <title>The genome sequence of a newly discovered highly antifungal drug resistant Aspergillus species, Aspergillus tanneri NIH 1004.</title>
        <authorList>
            <person name="Mounaud S."/>
            <person name="Singh I."/>
            <person name="Joardar V."/>
            <person name="Pakala S."/>
            <person name="Pakala S."/>
            <person name="Venepally P."/>
            <person name="Chung J.K."/>
            <person name="Losada L."/>
            <person name="Nierman W.C."/>
        </authorList>
    </citation>
    <scope>NUCLEOTIDE SEQUENCE [LARGE SCALE GENOMIC DNA]</scope>
    <source>
        <strain evidence="16 17">NIH1004</strain>
    </source>
</reference>
<dbReference type="CDD" id="cd09596">
    <property type="entry name" value="M36"/>
    <property type="match status" value="1"/>
</dbReference>
<dbReference type="PANTHER" id="PTHR33478">
    <property type="entry name" value="EXTRACELLULAR METALLOPROTEINASE MEP"/>
    <property type="match status" value="1"/>
</dbReference>
<evidence type="ECO:0000256" key="9">
    <source>
        <dbReference type="ARBA" id="ARBA00022833"/>
    </source>
</evidence>
<dbReference type="OrthoDB" id="3227768at2759"/>
<dbReference type="VEuPathDB" id="FungiDB:EYZ11_012928"/>
<keyword evidence="4 14" id="KW-0964">Secreted</keyword>
<comment type="similarity">
    <text evidence="3 14">Belongs to the peptidase M36 family.</text>
</comment>
<dbReference type="Pfam" id="PF07504">
    <property type="entry name" value="FTP"/>
    <property type="match status" value="1"/>
</dbReference>
<dbReference type="PANTHER" id="PTHR33478:SF1">
    <property type="entry name" value="EXTRACELLULAR METALLOPROTEINASE MEP"/>
    <property type="match status" value="1"/>
</dbReference>
<evidence type="ECO:0000313" key="16">
    <source>
        <dbReference type="EMBL" id="KAA8650333.1"/>
    </source>
</evidence>
<dbReference type="Proteomes" id="UP000324241">
    <property type="component" value="Unassembled WGS sequence"/>
</dbReference>
<name>A0A5M9MZL3_9EURO</name>
<keyword evidence="7 14" id="KW-0732">Signal</keyword>
<evidence type="ECO:0000256" key="10">
    <source>
        <dbReference type="ARBA" id="ARBA00023049"/>
    </source>
</evidence>
<organism evidence="16 17">
    <name type="scientific">Aspergillus tanneri</name>
    <dbReference type="NCBI Taxonomy" id="1220188"/>
    <lineage>
        <taxon>Eukaryota</taxon>
        <taxon>Fungi</taxon>
        <taxon>Dikarya</taxon>
        <taxon>Ascomycota</taxon>
        <taxon>Pezizomycotina</taxon>
        <taxon>Eurotiomycetes</taxon>
        <taxon>Eurotiomycetidae</taxon>
        <taxon>Eurotiales</taxon>
        <taxon>Aspergillaceae</taxon>
        <taxon>Aspergillus</taxon>
        <taxon>Aspergillus subgen. Circumdati</taxon>
    </lineage>
</organism>
<feature type="chain" id="PRO_5024484256" description="Extracellular metalloproteinase" evidence="14">
    <location>
        <begin position="18"/>
        <end position="634"/>
    </location>
</feature>
<evidence type="ECO:0000256" key="5">
    <source>
        <dbReference type="ARBA" id="ARBA00022670"/>
    </source>
</evidence>
<dbReference type="InterPro" id="IPR027268">
    <property type="entry name" value="Peptidase_M4/M1_CTD_sf"/>
</dbReference>
<evidence type="ECO:0000256" key="1">
    <source>
        <dbReference type="ARBA" id="ARBA00003174"/>
    </source>
</evidence>
<feature type="active site" evidence="12">
    <location>
        <position position="430"/>
    </location>
</feature>
<evidence type="ECO:0000256" key="8">
    <source>
        <dbReference type="ARBA" id="ARBA00022801"/>
    </source>
</evidence>
<feature type="binding site" evidence="13">
    <location>
        <position position="433"/>
    </location>
    <ligand>
        <name>Zn(2+)</name>
        <dbReference type="ChEBI" id="CHEBI:29105"/>
        <note>catalytic</note>
    </ligand>
</feature>
<evidence type="ECO:0000256" key="3">
    <source>
        <dbReference type="ARBA" id="ARBA00006006"/>
    </source>
</evidence>
<dbReference type="Pfam" id="PF02128">
    <property type="entry name" value="Peptidase_M36"/>
    <property type="match status" value="1"/>
</dbReference>
<keyword evidence="5 14" id="KW-0645">Protease</keyword>
<dbReference type="GO" id="GO:0004222">
    <property type="term" value="F:metalloendopeptidase activity"/>
    <property type="evidence" value="ECO:0007669"/>
    <property type="project" value="InterPro"/>
</dbReference>
<evidence type="ECO:0000256" key="6">
    <source>
        <dbReference type="ARBA" id="ARBA00022723"/>
    </source>
</evidence>
<comment type="cofactor">
    <cofactor evidence="13">
        <name>Zn(2+)</name>
        <dbReference type="ChEBI" id="CHEBI:29105"/>
    </cofactor>
    <text evidence="13">Binds 1 zinc ion per subunit.</text>
</comment>
<gene>
    <name evidence="16" type="primary">MEP5</name>
    <name evidence="16" type="ORF">ATNIH1004_003017</name>
</gene>
<dbReference type="RefSeq" id="XP_033429694.1">
    <property type="nucleotide sequence ID" value="XM_033567699.1"/>
</dbReference>
<keyword evidence="10 14" id="KW-0482">Metalloprotease</keyword>
<accession>A0A5M9MZL3</accession>
<dbReference type="GeneID" id="54325719"/>
<sequence length="634" mass="69293">MRNLLLGAIALPLAVLSHPTIHQSSGLSRRAVDVNAFRLVSQAKYVNSIDTASDATTSAAPFKEQTYVEAATQLIKTISPDTTFRLVNDHYVGNNGIAHVHFRQTAHDIDIDNADFNVNVGKDGKIFSYGNSFYTGKVPEANPLAKRDFSDPIAALQGVKNTLKLSISVDSASTEASHEKESYTFKGTKGTVSDPKAKLVYFVKPDGSLSLTWRVETDVEENWLLSYVDAKDKDKVHGVVDYVAEADYQVFKWGTNDPTEGERAIVSDPWDLTASPFSWISDGKTNYTTTRGNNGIAQSNPTGGSQYLNNFRPNSPQLKFTYPYSSTMSPPTSYINASITQLFYTANTYHDLLYVLGFDEKAGNFQYNNANKGGQGSDYVILNAQDGSGTNNANFATPPDGQPGRMRMYTWTASQPNRDGSFEAGIVIHEYTHGLSNRLTGGPANAGCLNALESGGMGEGWGDFMATAIRLKSADTHSTDYSMGEWAANQQGGIRKYPYSTSLNTNPYTYESVNELNEVHSIGTVWATMLYEVLWALIDKHGKNDEPKPKFKDGVPTDGKYLSMKLVMDGMALQPCNPNFIQARDAIIDADKALTNSANKCELWKAFAKRGLGEGAKYSPWGRTGSTTVPSDAC</sequence>
<evidence type="ECO:0000259" key="15">
    <source>
        <dbReference type="Pfam" id="PF07504"/>
    </source>
</evidence>
<evidence type="ECO:0000313" key="17">
    <source>
        <dbReference type="Proteomes" id="UP000324241"/>
    </source>
</evidence>
<comment type="caution">
    <text evidence="16">The sequence shown here is derived from an EMBL/GenBank/DDBJ whole genome shotgun (WGS) entry which is preliminary data.</text>
</comment>
<feature type="signal peptide" evidence="14">
    <location>
        <begin position="1"/>
        <end position="17"/>
    </location>
</feature>
<dbReference type="InterPro" id="IPR050371">
    <property type="entry name" value="Fungal_virulence_M36"/>
</dbReference>
<evidence type="ECO:0000256" key="11">
    <source>
        <dbReference type="ARBA" id="ARBA00023145"/>
    </source>
</evidence>
<dbReference type="EMBL" id="QUQM01000001">
    <property type="protein sequence ID" value="KAA8650333.1"/>
    <property type="molecule type" value="Genomic_DNA"/>
</dbReference>
<keyword evidence="6 13" id="KW-0479">Metal-binding</keyword>
<comment type="subcellular location">
    <subcellularLocation>
        <location evidence="2 14">Secreted</location>
    </subcellularLocation>
</comment>
<dbReference type="InterPro" id="IPR001842">
    <property type="entry name" value="Peptidase_M36"/>
</dbReference>